<proteinExistence type="predicted"/>
<evidence type="ECO:0000256" key="1">
    <source>
        <dbReference type="SAM" id="MobiDB-lite"/>
    </source>
</evidence>
<reference evidence="2 3" key="1">
    <citation type="journal article" date="2022" name="bioRxiv">
        <title>Genomics of Preaxostyla Flagellates Illuminates Evolutionary Transitions and the Path Towards Mitochondrial Loss.</title>
        <authorList>
            <person name="Novak L.V.F."/>
            <person name="Treitli S.C."/>
            <person name="Pyrih J."/>
            <person name="Halakuc P."/>
            <person name="Pipaliya S.V."/>
            <person name="Vacek V."/>
            <person name="Brzon O."/>
            <person name="Soukal P."/>
            <person name="Eme L."/>
            <person name="Dacks J.B."/>
            <person name="Karnkowska A."/>
            <person name="Elias M."/>
            <person name="Hampl V."/>
        </authorList>
    </citation>
    <scope>NUCLEOTIDE SEQUENCE [LARGE SCALE GENOMIC DNA]</scope>
    <source>
        <strain evidence="2">NAU3</strain>
        <tissue evidence="2">Gut</tissue>
    </source>
</reference>
<dbReference type="EMBL" id="JARBJD010000029">
    <property type="protein sequence ID" value="KAK2959530.1"/>
    <property type="molecule type" value="Genomic_DNA"/>
</dbReference>
<keyword evidence="3" id="KW-1185">Reference proteome</keyword>
<name>A0ABQ9Y6Y6_9EUKA</name>
<evidence type="ECO:0000313" key="3">
    <source>
        <dbReference type="Proteomes" id="UP001281761"/>
    </source>
</evidence>
<comment type="caution">
    <text evidence="2">The sequence shown here is derived from an EMBL/GenBank/DDBJ whole genome shotgun (WGS) entry which is preliminary data.</text>
</comment>
<sequence>MNTSFITGSSFIRLLIETDKNKEKAHHTLSTADSASNFAQEELDALEQLMQEFFPYTRPHTSNVSNHTKNRSMKSLPPPTPTKFVSQHCYPNTAKYKCKSE</sequence>
<accession>A0ABQ9Y6Y6</accession>
<feature type="region of interest" description="Disordered" evidence="1">
    <location>
        <begin position="58"/>
        <end position="84"/>
    </location>
</feature>
<dbReference type="Proteomes" id="UP001281761">
    <property type="component" value="Unassembled WGS sequence"/>
</dbReference>
<protein>
    <submittedName>
        <fullName evidence="2">Uncharacterized protein</fullName>
    </submittedName>
</protein>
<gene>
    <name evidence="2" type="ORF">BLNAU_5579</name>
</gene>
<organism evidence="2 3">
    <name type="scientific">Blattamonas nauphoetae</name>
    <dbReference type="NCBI Taxonomy" id="2049346"/>
    <lineage>
        <taxon>Eukaryota</taxon>
        <taxon>Metamonada</taxon>
        <taxon>Preaxostyla</taxon>
        <taxon>Oxymonadida</taxon>
        <taxon>Blattamonas</taxon>
    </lineage>
</organism>
<evidence type="ECO:0000313" key="2">
    <source>
        <dbReference type="EMBL" id="KAK2959530.1"/>
    </source>
</evidence>